<evidence type="ECO:0000313" key="2">
    <source>
        <dbReference type="Proteomes" id="UP001295684"/>
    </source>
</evidence>
<proteinExistence type="predicted"/>
<evidence type="ECO:0000313" key="1">
    <source>
        <dbReference type="EMBL" id="CAI2367315.1"/>
    </source>
</evidence>
<name>A0AAD1XAR1_EUPCR</name>
<organism evidence="1 2">
    <name type="scientific">Euplotes crassus</name>
    <dbReference type="NCBI Taxonomy" id="5936"/>
    <lineage>
        <taxon>Eukaryota</taxon>
        <taxon>Sar</taxon>
        <taxon>Alveolata</taxon>
        <taxon>Ciliophora</taxon>
        <taxon>Intramacronucleata</taxon>
        <taxon>Spirotrichea</taxon>
        <taxon>Hypotrichia</taxon>
        <taxon>Euplotida</taxon>
        <taxon>Euplotidae</taxon>
        <taxon>Moneuplotes</taxon>
    </lineage>
</organism>
<dbReference type="AlphaFoldDB" id="A0AAD1XAR1"/>
<comment type="caution">
    <text evidence="1">The sequence shown here is derived from an EMBL/GenBank/DDBJ whole genome shotgun (WGS) entry which is preliminary data.</text>
</comment>
<keyword evidence="2" id="KW-1185">Reference proteome</keyword>
<dbReference type="Proteomes" id="UP001295684">
    <property type="component" value="Unassembled WGS sequence"/>
</dbReference>
<accession>A0AAD1XAR1</accession>
<sequence length="80" mass="9597">MKQQINNAYDINNVLALENELAHNKQVIVKLLAQNKGLMNVKKGQSKAMKKLIMIQIHRKGWKLLRRIYKKLRNFKRERR</sequence>
<reference evidence="1" key="1">
    <citation type="submission" date="2023-07" db="EMBL/GenBank/DDBJ databases">
        <authorList>
            <consortium name="AG Swart"/>
            <person name="Singh M."/>
            <person name="Singh A."/>
            <person name="Seah K."/>
            <person name="Emmerich C."/>
        </authorList>
    </citation>
    <scope>NUCLEOTIDE SEQUENCE</scope>
    <source>
        <strain evidence="1">DP1</strain>
    </source>
</reference>
<dbReference type="EMBL" id="CAMPGE010008415">
    <property type="protein sequence ID" value="CAI2367315.1"/>
    <property type="molecule type" value="Genomic_DNA"/>
</dbReference>
<gene>
    <name evidence="1" type="ORF">ECRASSUSDP1_LOCUS8597</name>
</gene>
<protein>
    <submittedName>
        <fullName evidence="1">Uncharacterized protein</fullName>
    </submittedName>
</protein>